<evidence type="ECO:0000313" key="2">
    <source>
        <dbReference type="Proteomes" id="UP000198852"/>
    </source>
</evidence>
<dbReference type="STRING" id="95161.SAMN05660874_01591"/>
<dbReference type="EMBL" id="FOZX01000002">
    <property type="protein sequence ID" value="SFS53465.1"/>
    <property type="molecule type" value="Genomic_DNA"/>
</dbReference>
<dbReference type="Proteomes" id="UP000198852">
    <property type="component" value="Unassembled WGS sequence"/>
</dbReference>
<dbReference type="OrthoDB" id="3692208at2"/>
<accession>A0A1I6QLZ4</accession>
<organism evidence="1 2">
    <name type="scientific">Saccharopolyspora flava</name>
    <dbReference type="NCBI Taxonomy" id="95161"/>
    <lineage>
        <taxon>Bacteria</taxon>
        <taxon>Bacillati</taxon>
        <taxon>Actinomycetota</taxon>
        <taxon>Actinomycetes</taxon>
        <taxon>Pseudonocardiales</taxon>
        <taxon>Pseudonocardiaceae</taxon>
        <taxon>Saccharopolyspora</taxon>
    </lineage>
</organism>
<proteinExistence type="predicted"/>
<protein>
    <submittedName>
        <fullName evidence="1">Uncharacterized protein</fullName>
    </submittedName>
</protein>
<gene>
    <name evidence="1" type="ORF">SAMN05660874_01591</name>
</gene>
<name>A0A1I6QLZ4_9PSEU</name>
<reference evidence="2" key="1">
    <citation type="submission" date="2016-10" db="EMBL/GenBank/DDBJ databases">
        <authorList>
            <person name="Varghese N."/>
            <person name="Submissions S."/>
        </authorList>
    </citation>
    <scope>NUCLEOTIDE SEQUENCE [LARGE SCALE GENOMIC DNA]</scope>
    <source>
        <strain evidence="2">DSM 44771</strain>
    </source>
</reference>
<dbReference type="AlphaFoldDB" id="A0A1I6QLZ4"/>
<evidence type="ECO:0000313" key="1">
    <source>
        <dbReference type="EMBL" id="SFS53465.1"/>
    </source>
</evidence>
<keyword evidence="2" id="KW-1185">Reference proteome</keyword>
<sequence length="205" mass="22620">MPAMNTDWKLSTPPESAVRVDTEVLALRAPLVRVHRDDEGTWSFEGPGATGRESKQTKLQAVVGAWPHVAALSDLDAGTAVVWSWQQHGWASEFECECGNCETPVAGDIDRQSWPSELQPQTIISVEQVALSGQRPLTDILSTPGGIAMLGPGDHRRTVDQMTPVALANVIRRWPHTVQAMRVLQEGRGMRWNPEGLNWHEYVLA</sequence>